<dbReference type="PROSITE" id="PS50113">
    <property type="entry name" value="PAC"/>
    <property type="match status" value="2"/>
</dbReference>
<dbReference type="InterPro" id="IPR050903">
    <property type="entry name" value="Bact_Chemotaxis_MeTrfase"/>
</dbReference>
<evidence type="ECO:0000313" key="6">
    <source>
        <dbReference type="Proteomes" id="UP000281112"/>
    </source>
</evidence>
<dbReference type="OrthoDB" id="9765776at2"/>
<reference evidence="5 6" key="1">
    <citation type="submission" date="2018-11" db="EMBL/GenBank/DDBJ databases">
        <title>Vibrio LJC006 sp. nov., isolated from seawater during the bloom of the enteromorpha.</title>
        <authorList>
            <person name="Liang J."/>
        </authorList>
    </citation>
    <scope>NUCLEOTIDE SEQUENCE [LARGE SCALE GENOMIC DNA]</scope>
    <source>
        <strain evidence="5 6">LJC006</strain>
    </source>
</reference>
<dbReference type="CDD" id="cd00130">
    <property type="entry name" value="PAS"/>
    <property type="match status" value="2"/>
</dbReference>
<evidence type="ECO:0000313" key="5">
    <source>
        <dbReference type="EMBL" id="RQW62799.1"/>
    </source>
</evidence>
<feature type="domain" description="Methyl-accepting transducer" evidence="2">
    <location>
        <begin position="244"/>
        <end position="436"/>
    </location>
</feature>
<organism evidence="5 6">
    <name type="scientific">Vibrio viridaestus</name>
    <dbReference type="NCBI Taxonomy" id="2487322"/>
    <lineage>
        <taxon>Bacteria</taxon>
        <taxon>Pseudomonadati</taxon>
        <taxon>Pseudomonadota</taxon>
        <taxon>Gammaproteobacteria</taxon>
        <taxon>Vibrionales</taxon>
        <taxon>Vibrionaceae</taxon>
        <taxon>Vibrio</taxon>
    </lineage>
</organism>
<dbReference type="PROSITE" id="PS50111">
    <property type="entry name" value="CHEMOTAXIS_TRANSDUC_2"/>
    <property type="match status" value="1"/>
</dbReference>
<dbReference type="InterPro" id="IPR000014">
    <property type="entry name" value="PAS"/>
</dbReference>
<dbReference type="SMART" id="SM00086">
    <property type="entry name" value="PAC"/>
    <property type="match status" value="2"/>
</dbReference>
<dbReference type="InterPro" id="IPR001610">
    <property type="entry name" value="PAC"/>
</dbReference>
<dbReference type="GO" id="GO:0016020">
    <property type="term" value="C:membrane"/>
    <property type="evidence" value="ECO:0007669"/>
    <property type="project" value="InterPro"/>
</dbReference>
<dbReference type="SMART" id="SM00283">
    <property type="entry name" value="MA"/>
    <property type="match status" value="1"/>
</dbReference>
<dbReference type="InterPro" id="IPR013655">
    <property type="entry name" value="PAS_fold_3"/>
</dbReference>
<dbReference type="Proteomes" id="UP000281112">
    <property type="component" value="Unassembled WGS sequence"/>
</dbReference>
<dbReference type="EMBL" id="RJVQ01000005">
    <property type="protein sequence ID" value="RQW62799.1"/>
    <property type="molecule type" value="Genomic_DNA"/>
</dbReference>
<dbReference type="InterPro" id="IPR004089">
    <property type="entry name" value="MCPsignal_dom"/>
</dbReference>
<keyword evidence="6" id="KW-1185">Reference proteome</keyword>
<dbReference type="Gene3D" id="3.30.450.20">
    <property type="entry name" value="PAS domain"/>
    <property type="match status" value="2"/>
</dbReference>
<feature type="domain" description="PAS" evidence="3">
    <location>
        <begin position="39"/>
        <end position="63"/>
    </location>
</feature>
<evidence type="ECO:0000259" key="4">
    <source>
        <dbReference type="PROSITE" id="PS50113"/>
    </source>
</evidence>
<dbReference type="PANTHER" id="PTHR24422">
    <property type="entry name" value="CHEMOTAXIS PROTEIN METHYLTRANSFERASE"/>
    <property type="match status" value="1"/>
</dbReference>
<comment type="caution">
    <text evidence="5">The sequence shown here is derived from an EMBL/GenBank/DDBJ whole genome shotgun (WGS) entry which is preliminary data.</text>
</comment>
<gene>
    <name evidence="5" type="ORF">EES38_13845</name>
</gene>
<feature type="domain" description="PAC" evidence="4">
    <location>
        <begin position="92"/>
        <end position="143"/>
    </location>
</feature>
<dbReference type="Pfam" id="PF13426">
    <property type="entry name" value="PAS_9"/>
    <property type="match status" value="1"/>
</dbReference>
<dbReference type="NCBIfam" id="TIGR00229">
    <property type="entry name" value="sensory_box"/>
    <property type="match status" value="2"/>
</dbReference>
<protein>
    <submittedName>
        <fullName evidence="5">Methyl-accepting chemotaxis protein</fullName>
    </submittedName>
</protein>
<dbReference type="Pfam" id="PF00015">
    <property type="entry name" value="MCPsignal"/>
    <property type="match status" value="1"/>
</dbReference>
<evidence type="ECO:0000256" key="1">
    <source>
        <dbReference type="PROSITE-ProRule" id="PRU00284"/>
    </source>
</evidence>
<dbReference type="InterPro" id="IPR000700">
    <property type="entry name" value="PAS-assoc_C"/>
</dbReference>
<accession>A0A3N9TF97</accession>
<dbReference type="RefSeq" id="WP_124937789.1">
    <property type="nucleotide sequence ID" value="NZ_RJVQ01000005.1"/>
</dbReference>
<dbReference type="InterPro" id="IPR035965">
    <property type="entry name" value="PAS-like_dom_sf"/>
</dbReference>
<dbReference type="AlphaFoldDB" id="A0A3N9TF97"/>
<dbReference type="SUPFAM" id="SSF58104">
    <property type="entry name" value="Methyl-accepting chemotaxis protein (MCP) signaling domain"/>
    <property type="match status" value="1"/>
</dbReference>
<evidence type="ECO:0000259" key="3">
    <source>
        <dbReference type="PROSITE" id="PS50112"/>
    </source>
</evidence>
<dbReference type="GO" id="GO:0006935">
    <property type="term" value="P:chemotaxis"/>
    <property type="evidence" value="ECO:0007669"/>
    <property type="project" value="UniProtKB-ARBA"/>
</dbReference>
<feature type="domain" description="PAC" evidence="4">
    <location>
        <begin position="212"/>
        <end position="264"/>
    </location>
</feature>
<dbReference type="Pfam" id="PF08447">
    <property type="entry name" value="PAS_3"/>
    <property type="match status" value="1"/>
</dbReference>
<dbReference type="PROSITE" id="PS50112">
    <property type="entry name" value="PAS"/>
    <property type="match status" value="1"/>
</dbReference>
<proteinExistence type="predicted"/>
<evidence type="ECO:0000259" key="2">
    <source>
        <dbReference type="PROSITE" id="PS50111"/>
    </source>
</evidence>
<dbReference type="SUPFAM" id="SSF55785">
    <property type="entry name" value="PYP-like sensor domain (PAS domain)"/>
    <property type="match status" value="2"/>
</dbReference>
<name>A0A3N9TF97_9VIBR</name>
<keyword evidence="1" id="KW-0807">Transducer</keyword>
<dbReference type="PANTHER" id="PTHR24422:SF10">
    <property type="entry name" value="CHEMOTAXIS PROTEIN METHYLTRANSFERASE 2"/>
    <property type="match status" value="1"/>
</dbReference>
<dbReference type="GO" id="GO:0007165">
    <property type="term" value="P:signal transduction"/>
    <property type="evidence" value="ECO:0007669"/>
    <property type="project" value="UniProtKB-KW"/>
</dbReference>
<dbReference type="Gene3D" id="1.10.287.950">
    <property type="entry name" value="Methyl-accepting chemotaxis protein"/>
    <property type="match status" value="1"/>
</dbReference>
<sequence length="436" mass="48213">MFFKKRNNETLDVIANLEKQVTTIASINNECATIQFTTDGVVTDVSEQFAKIVGYTKEELIGKRHRELCSDQIVSSPKYSQFWSDLANGKTQAGSFPRIRKDGQTIWLEASYIPIRHNGRVVGILKIAQDVSDQVRKSRDNTALLEAINRSNAVIEFSTNGTVLNANDNFVRALGYSNKNDIIGKPHSIFCFEEFYAENPTFWQDLARGQVKDGLFRRMGRAGNTVWIEATYNPIFDENNRVIKITKLASDVTERVERQQRIQHAAEIAHSTSVETAQVSTRGASILDSNIANSEKSVKQIEATASIVSELNTQSQEITNIVSTIRGIADQTNLLALNAAIEAARAGEQGRGFAVVADEVRTLASRTSTSTEDITQMVEKNRALVEKVMLNMSQISDDANTNSNLIREAATIIEEILKGADYVSEVVGELVGDARS</sequence>